<name>A0A841BNW5_9ACTN</name>
<dbReference type="InterPro" id="IPR017853">
    <property type="entry name" value="GH"/>
</dbReference>
<comment type="subcellular location">
    <subcellularLocation>
        <location evidence="3">Secreted</location>
    </subcellularLocation>
</comment>
<evidence type="ECO:0000256" key="7">
    <source>
        <dbReference type="ARBA" id="ARBA00023295"/>
    </source>
</evidence>
<dbReference type="Gene3D" id="3.20.20.80">
    <property type="entry name" value="Glycosidases"/>
    <property type="match status" value="1"/>
</dbReference>
<feature type="domain" description="CBM2" evidence="9">
    <location>
        <begin position="441"/>
        <end position="550"/>
    </location>
</feature>
<protein>
    <submittedName>
        <fullName evidence="10">Mannan endo-1,4-beta-mannosidase</fullName>
        <ecNumber evidence="10">3.2.1.78</ecNumber>
    </submittedName>
</protein>
<keyword evidence="4" id="KW-0964">Secreted</keyword>
<dbReference type="GO" id="GO:0005975">
    <property type="term" value="P:carbohydrate metabolic process"/>
    <property type="evidence" value="ECO:0007669"/>
    <property type="project" value="InterPro"/>
</dbReference>
<evidence type="ECO:0000256" key="4">
    <source>
        <dbReference type="ARBA" id="ARBA00022525"/>
    </source>
</evidence>
<dbReference type="Gene3D" id="2.60.40.290">
    <property type="match status" value="1"/>
</dbReference>
<reference evidence="10 11" key="1">
    <citation type="submission" date="2020-08" db="EMBL/GenBank/DDBJ databases">
        <title>Sequencing the genomes of 1000 actinobacteria strains.</title>
        <authorList>
            <person name="Klenk H.-P."/>
        </authorList>
    </citation>
    <scope>NUCLEOTIDE SEQUENCE [LARGE SCALE GENOMIC DNA]</scope>
    <source>
        <strain evidence="10 11">DSM 45362</strain>
    </source>
</reference>
<accession>A0A841BNW5</accession>
<dbReference type="InterPro" id="IPR008965">
    <property type="entry name" value="CBM2/CBM3_carb-bd_dom_sf"/>
</dbReference>
<dbReference type="SUPFAM" id="SSF51445">
    <property type="entry name" value="(Trans)glycosidases"/>
    <property type="match status" value="1"/>
</dbReference>
<dbReference type="SMART" id="SM00637">
    <property type="entry name" value="CBD_II"/>
    <property type="match status" value="1"/>
</dbReference>
<evidence type="ECO:0000256" key="3">
    <source>
        <dbReference type="ARBA" id="ARBA00004613"/>
    </source>
</evidence>
<keyword evidence="5" id="KW-0732">Signal</keyword>
<dbReference type="GO" id="GO:0030247">
    <property type="term" value="F:polysaccharide binding"/>
    <property type="evidence" value="ECO:0007669"/>
    <property type="project" value="UniProtKB-UniRule"/>
</dbReference>
<keyword evidence="11" id="KW-1185">Reference proteome</keyword>
<dbReference type="EC" id="3.2.1.78" evidence="10"/>
<comment type="caution">
    <text evidence="10">The sequence shown here is derived from an EMBL/GenBank/DDBJ whole genome shotgun (WGS) entry which is preliminary data.</text>
</comment>
<comment type="catalytic activity">
    <reaction evidence="2">
        <text>Random hydrolysis of (1-&gt;4)-beta-D-mannosidic linkages in mannans, galactomannans and glucomannans.</text>
        <dbReference type="EC" id="3.2.1.78"/>
    </reaction>
</comment>
<dbReference type="Proteomes" id="UP000587527">
    <property type="component" value="Unassembled WGS sequence"/>
</dbReference>
<evidence type="ECO:0000313" key="10">
    <source>
        <dbReference type="EMBL" id="MBB5869964.1"/>
    </source>
</evidence>
<dbReference type="Pfam" id="PF00553">
    <property type="entry name" value="CBM_2"/>
    <property type="match status" value="1"/>
</dbReference>
<dbReference type="AlphaFoldDB" id="A0A841BNW5"/>
<dbReference type="GO" id="GO:0005576">
    <property type="term" value="C:extracellular region"/>
    <property type="evidence" value="ECO:0007669"/>
    <property type="project" value="UniProtKB-SubCell"/>
</dbReference>
<dbReference type="Pfam" id="PF26410">
    <property type="entry name" value="GH5_mannosidase"/>
    <property type="match status" value="1"/>
</dbReference>
<keyword evidence="7 10" id="KW-0326">Glycosidase</keyword>
<evidence type="ECO:0000259" key="9">
    <source>
        <dbReference type="PROSITE" id="PS51173"/>
    </source>
</evidence>
<dbReference type="PANTHER" id="PTHR31451">
    <property type="match status" value="1"/>
</dbReference>
<feature type="region of interest" description="Disordered" evidence="8">
    <location>
        <begin position="399"/>
        <end position="446"/>
    </location>
</feature>
<dbReference type="PANTHER" id="PTHR31451:SF39">
    <property type="entry name" value="MANNAN ENDO-1,4-BETA-MANNOSIDASE 1"/>
    <property type="match status" value="1"/>
</dbReference>
<evidence type="ECO:0000256" key="5">
    <source>
        <dbReference type="ARBA" id="ARBA00022729"/>
    </source>
</evidence>
<evidence type="ECO:0000256" key="8">
    <source>
        <dbReference type="SAM" id="MobiDB-lite"/>
    </source>
</evidence>
<dbReference type="EMBL" id="JACHMN010000002">
    <property type="protein sequence ID" value="MBB5869964.1"/>
    <property type="molecule type" value="Genomic_DNA"/>
</dbReference>
<keyword evidence="6 10" id="KW-0378">Hydrolase</keyword>
<evidence type="ECO:0000313" key="11">
    <source>
        <dbReference type="Proteomes" id="UP000587527"/>
    </source>
</evidence>
<gene>
    <name evidence="10" type="ORF">F4553_003343</name>
</gene>
<feature type="compositionally biased region" description="Low complexity" evidence="8">
    <location>
        <begin position="403"/>
        <end position="442"/>
    </location>
</feature>
<comment type="catalytic activity">
    <reaction evidence="1">
        <text>Endohydrolysis of (1-&gt;4)-beta-D-glucosidic linkages in cellulose, lichenin and cereal beta-D-glucans.</text>
        <dbReference type="EC" id="3.2.1.4"/>
    </reaction>
</comment>
<dbReference type="InterPro" id="IPR001919">
    <property type="entry name" value="CBD2"/>
</dbReference>
<proteinExistence type="predicted"/>
<dbReference type="InterPro" id="IPR012291">
    <property type="entry name" value="CBM2_carb-bd_dom_sf"/>
</dbReference>
<evidence type="ECO:0000256" key="6">
    <source>
        <dbReference type="ARBA" id="ARBA00022801"/>
    </source>
</evidence>
<dbReference type="InterPro" id="IPR001547">
    <property type="entry name" value="Glyco_hydro_5"/>
</dbReference>
<dbReference type="SUPFAM" id="SSF49384">
    <property type="entry name" value="Carbohydrate-binding domain"/>
    <property type="match status" value="1"/>
</dbReference>
<dbReference type="RefSeq" id="WP_184836996.1">
    <property type="nucleotide sequence ID" value="NZ_JACHMN010000002.1"/>
</dbReference>
<evidence type="ECO:0000256" key="1">
    <source>
        <dbReference type="ARBA" id="ARBA00000966"/>
    </source>
</evidence>
<dbReference type="PROSITE" id="PS51173">
    <property type="entry name" value="CBM2"/>
    <property type="match status" value="1"/>
</dbReference>
<sequence length="552" mass="59531">MNAPLAPTLRSGLRPVAIVLAIVVTLVLASLTLITRAGAAVSPFAQRCGIHFCFDGKPYYFAGANTYDVFTYGGSYGDTETQYMDKARIDAHFAHLQADKVSVLRLWMFSHESWHGFETAKGVYNDQQFALFDYAIVSAKAHNLMLIPVFENYWEAYGGIDTRLAWEGLSGGHPGRAKFFNKTQCPGCFTSYKNYVNYALNRTNHYSGVKYKDDPTIFAWELMNEPRYQDVSTAENASGATLRAWVDEMGAYVKSIDPNHLLGTGLEGHEARYGFGGNEGNPFVYIHQSPYIDFTSAHPYPDESWAALDIPKTKTLIRAWISDSHDVVGKPFYMGEWNVKSDWSNWWTQIYAEFEAAGGDGSGFWWYKDGSGGGGHDTVYGAAQLSIFRAHSAAMAAKSTGIPPSVSPSVTRSPSASPSPSRSTSPSPSPSASTSPSTSPSPGGTGACQVVYKVDNSWGTGFNATVTVRNTGTTAVNNWTLTFTAPTGVSLGNGWNATWTFAAPTFTVKAPGWAPNLAPGASWSPAYTGNGPSTTAPTGYKLNGVTCAIAAA</sequence>
<evidence type="ECO:0000256" key="2">
    <source>
        <dbReference type="ARBA" id="ARBA00001678"/>
    </source>
</evidence>
<dbReference type="GO" id="GO:0016985">
    <property type="term" value="F:mannan endo-1,4-beta-mannosidase activity"/>
    <property type="evidence" value="ECO:0007669"/>
    <property type="project" value="UniProtKB-EC"/>
</dbReference>
<organism evidence="10 11">
    <name type="scientific">Allocatelliglobosispora scoriae</name>
    <dbReference type="NCBI Taxonomy" id="643052"/>
    <lineage>
        <taxon>Bacteria</taxon>
        <taxon>Bacillati</taxon>
        <taxon>Actinomycetota</taxon>
        <taxon>Actinomycetes</taxon>
        <taxon>Micromonosporales</taxon>
        <taxon>Micromonosporaceae</taxon>
        <taxon>Allocatelliglobosispora</taxon>
    </lineage>
</organism>
<dbReference type="InterPro" id="IPR045053">
    <property type="entry name" value="MAN-like"/>
</dbReference>